<feature type="transmembrane region" description="Helical" evidence="8">
    <location>
        <begin position="399"/>
        <end position="424"/>
    </location>
</feature>
<dbReference type="OrthoDB" id="534912at2759"/>
<dbReference type="InterPro" id="IPR024041">
    <property type="entry name" value="NH4_transpt_AmtB-like_dom"/>
</dbReference>
<keyword evidence="5 8" id="KW-1133">Transmembrane helix</keyword>
<dbReference type="PANTHER" id="PTHR11730">
    <property type="entry name" value="AMMONIUM TRANSPORTER"/>
    <property type="match status" value="1"/>
</dbReference>
<accession>A0A8J5XAB8</accession>
<dbReference type="Pfam" id="PF00909">
    <property type="entry name" value="Ammonium_transp"/>
    <property type="match status" value="1"/>
</dbReference>
<dbReference type="NCBIfam" id="TIGR00836">
    <property type="entry name" value="amt"/>
    <property type="match status" value="1"/>
</dbReference>
<evidence type="ECO:0000256" key="2">
    <source>
        <dbReference type="ARBA" id="ARBA00005887"/>
    </source>
</evidence>
<evidence type="ECO:0000256" key="6">
    <source>
        <dbReference type="ARBA" id="ARBA00023136"/>
    </source>
</evidence>
<proteinExistence type="inferred from homology"/>
<keyword evidence="3 8" id="KW-0813">Transport</keyword>
<feature type="transmembrane region" description="Helical" evidence="8">
    <location>
        <begin position="258"/>
        <end position="284"/>
    </location>
</feature>
<dbReference type="Proteomes" id="UP000751190">
    <property type="component" value="Unassembled WGS sequence"/>
</dbReference>
<evidence type="ECO:0000256" key="3">
    <source>
        <dbReference type="ARBA" id="ARBA00022448"/>
    </source>
</evidence>
<comment type="subcellular location">
    <subcellularLocation>
        <location evidence="8">Cell membrane</location>
        <topology evidence="8">Multi-pass membrane protein</topology>
    </subcellularLocation>
    <subcellularLocation>
        <location evidence="1">Membrane</location>
        <topology evidence="1">Multi-pass membrane protein</topology>
    </subcellularLocation>
</comment>
<organism evidence="10 11">
    <name type="scientific">Diacronema lutheri</name>
    <name type="common">Unicellular marine alga</name>
    <name type="synonym">Monochrysis lutheri</name>
    <dbReference type="NCBI Taxonomy" id="2081491"/>
    <lineage>
        <taxon>Eukaryota</taxon>
        <taxon>Haptista</taxon>
        <taxon>Haptophyta</taxon>
        <taxon>Pavlovophyceae</taxon>
        <taxon>Pavlovales</taxon>
        <taxon>Pavlovaceae</taxon>
        <taxon>Diacronema</taxon>
    </lineage>
</organism>
<dbReference type="InterPro" id="IPR001905">
    <property type="entry name" value="Ammonium_transpt"/>
</dbReference>
<keyword evidence="7 8" id="KW-0924">Ammonia transport</keyword>
<dbReference type="PANTHER" id="PTHR11730:SF6">
    <property type="entry name" value="AMMONIUM TRANSPORTER"/>
    <property type="match status" value="1"/>
</dbReference>
<keyword evidence="4 8" id="KW-0812">Transmembrane</keyword>
<reference evidence="10" key="1">
    <citation type="submission" date="2021-05" db="EMBL/GenBank/DDBJ databases">
        <title>The genome of the haptophyte Pavlova lutheri (Diacronema luteri, Pavlovales) - a model for lipid biosynthesis in eukaryotic algae.</title>
        <authorList>
            <person name="Hulatt C.J."/>
            <person name="Posewitz M.C."/>
        </authorList>
    </citation>
    <scope>NUCLEOTIDE SEQUENCE</scope>
    <source>
        <strain evidence="10">NIVA-4/92</strain>
    </source>
</reference>
<feature type="transmembrane region" description="Helical" evidence="8">
    <location>
        <begin position="144"/>
        <end position="165"/>
    </location>
</feature>
<sequence length="472" mass="49517">MALSDEQIATLRSRGLGFLADEIEQQNTDTDAMWLIIVAVLVFFMQAGFAMLCAGLVRAKNTKNILLKNVLDACVGALGFWSIGYALSYGQAGGGNLFIGNTYFFLTNFEGNDTYQSWLFQFAFAATAATIVSGAVAERTKMAAYLCYSFFLTAFVYPVVVHWIWASAGWLSAFNAAPLLGTGLIDFAGCGVVHMVGGISAICGAYICGPRLGRYDADGNLVDIPGHSSTLQALGTFILWVGWYGFNPGSTLAVTGGLGAVAGKAACTTTLSGAAGAVGCLIIYKLWSHAFDLGQTLNGVLAGLVSITAGCSVVEPWAAVIIGLIGSFVYTALSELVKRKLKIDDVVDAFAVHCGGGMWGLIAASLFATTENHQAAYGVPPGTPYGAFMAPTGQGHQMFVCALVGILVIWAWVAGLMLPFFYAVNAVGWLRSPPEEEEAGMDISKHGGSAYPDYVVTASVPKSGNTVGVTAH</sequence>
<feature type="transmembrane region" description="Helical" evidence="8">
    <location>
        <begin position="118"/>
        <end position="137"/>
    </location>
</feature>
<evidence type="ECO:0000256" key="5">
    <source>
        <dbReference type="ARBA" id="ARBA00022989"/>
    </source>
</evidence>
<evidence type="ECO:0000256" key="4">
    <source>
        <dbReference type="ARBA" id="ARBA00022692"/>
    </source>
</evidence>
<evidence type="ECO:0000256" key="8">
    <source>
        <dbReference type="RuleBase" id="RU362002"/>
    </source>
</evidence>
<dbReference type="FunFam" id="1.10.3430.10:FF:000008">
    <property type="entry name" value="Ammonium transporter"/>
    <property type="match status" value="1"/>
</dbReference>
<comment type="caution">
    <text evidence="8">Lacks conserved residue(s) required for the propagation of feature annotation.</text>
</comment>
<dbReference type="PROSITE" id="PS01219">
    <property type="entry name" value="AMMONIUM_TRANSP"/>
    <property type="match status" value="1"/>
</dbReference>
<evidence type="ECO:0000256" key="1">
    <source>
        <dbReference type="ARBA" id="ARBA00004141"/>
    </source>
</evidence>
<gene>
    <name evidence="10" type="ORF">KFE25_001586</name>
</gene>
<feature type="transmembrane region" description="Helical" evidence="8">
    <location>
        <begin position="32"/>
        <end position="57"/>
    </location>
</feature>
<comment type="caution">
    <text evidence="10">The sequence shown here is derived from an EMBL/GenBank/DDBJ whole genome shotgun (WGS) entry which is preliminary data.</text>
</comment>
<evidence type="ECO:0000313" key="10">
    <source>
        <dbReference type="EMBL" id="KAG8462813.1"/>
    </source>
</evidence>
<protein>
    <recommendedName>
        <fullName evidence="8">Ammonium transporter</fullName>
    </recommendedName>
</protein>
<evidence type="ECO:0000259" key="9">
    <source>
        <dbReference type="Pfam" id="PF00909"/>
    </source>
</evidence>
<dbReference type="InterPro" id="IPR029020">
    <property type="entry name" value="Ammonium/urea_transptr"/>
</dbReference>
<dbReference type="GO" id="GO:0005886">
    <property type="term" value="C:plasma membrane"/>
    <property type="evidence" value="ECO:0007669"/>
    <property type="project" value="UniProtKB-SubCell"/>
</dbReference>
<feature type="domain" description="Ammonium transporter AmtB-like" evidence="9">
    <location>
        <begin position="33"/>
        <end position="451"/>
    </location>
</feature>
<evidence type="ECO:0000313" key="11">
    <source>
        <dbReference type="Proteomes" id="UP000751190"/>
    </source>
</evidence>
<dbReference type="GO" id="GO:0097272">
    <property type="term" value="P:ammonium homeostasis"/>
    <property type="evidence" value="ECO:0007669"/>
    <property type="project" value="TreeGrafter"/>
</dbReference>
<dbReference type="SUPFAM" id="SSF111352">
    <property type="entry name" value="Ammonium transporter"/>
    <property type="match status" value="1"/>
</dbReference>
<comment type="similarity">
    <text evidence="2 8">Belongs to the ammonia transporter channel (TC 1.A.11.2) family.</text>
</comment>
<keyword evidence="11" id="KW-1185">Reference proteome</keyword>
<evidence type="ECO:0000256" key="7">
    <source>
        <dbReference type="ARBA" id="ARBA00023177"/>
    </source>
</evidence>
<dbReference type="GO" id="GO:0008519">
    <property type="term" value="F:ammonium channel activity"/>
    <property type="evidence" value="ECO:0007669"/>
    <property type="project" value="InterPro"/>
</dbReference>
<keyword evidence="6 8" id="KW-0472">Membrane</keyword>
<dbReference type="AlphaFoldDB" id="A0A8J5XAB8"/>
<name>A0A8J5XAB8_DIALT</name>
<feature type="transmembrane region" description="Helical" evidence="8">
    <location>
        <begin position="229"/>
        <end position="246"/>
    </location>
</feature>
<dbReference type="OMA" id="FNAGSWL"/>
<dbReference type="EMBL" id="JAGTXO010000018">
    <property type="protein sequence ID" value="KAG8462813.1"/>
    <property type="molecule type" value="Genomic_DNA"/>
</dbReference>
<dbReference type="Gene3D" id="1.10.3430.10">
    <property type="entry name" value="Ammonium transporter AmtB like domains"/>
    <property type="match status" value="1"/>
</dbReference>
<feature type="transmembrane region" description="Helical" evidence="8">
    <location>
        <begin position="185"/>
        <end position="208"/>
    </location>
</feature>
<dbReference type="InterPro" id="IPR018047">
    <property type="entry name" value="Ammonium_transpt_CS"/>
</dbReference>